<dbReference type="EMBL" id="JACHOR010000001">
    <property type="protein sequence ID" value="MBB5744561.1"/>
    <property type="molecule type" value="Genomic_DNA"/>
</dbReference>
<organism evidence="2 3">
    <name type="scientific">Brevundimonas variabilis</name>
    <dbReference type="NCBI Taxonomy" id="74312"/>
    <lineage>
        <taxon>Bacteria</taxon>
        <taxon>Pseudomonadati</taxon>
        <taxon>Pseudomonadota</taxon>
        <taxon>Alphaproteobacteria</taxon>
        <taxon>Caulobacterales</taxon>
        <taxon>Caulobacteraceae</taxon>
        <taxon>Brevundimonas</taxon>
    </lineage>
</organism>
<protein>
    <submittedName>
        <fullName evidence="2">Aspartyl protease family protein</fullName>
    </submittedName>
</protein>
<dbReference type="GO" id="GO:0004190">
    <property type="term" value="F:aspartic-type endopeptidase activity"/>
    <property type="evidence" value="ECO:0007669"/>
    <property type="project" value="InterPro"/>
</dbReference>
<keyword evidence="2" id="KW-0378">Hydrolase</keyword>
<gene>
    <name evidence="2" type="ORF">GGR13_000133</name>
</gene>
<feature type="chain" id="PRO_5030777488" evidence="1">
    <location>
        <begin position="23"/>
        <end position="174"/>
    </location>
</feature>
<dbReference type="InterPro" id="IPR021109">
    <property type="entry name" value="Peptidase_aspartic_dom_sf"/>
</dbReference>
<dbReference type="Proteomes" id="UP000545037">
    <property type="component" value="Unassembled WGS sequence"/>
</dbReference>
<accession>A0A7W9CFF9</accession>
<dbReference type="RefSeq" id="WP_183211544.1">
    <property type="nucleotide sequence ID" value="NZ_JACHOR010000001.1"/>
</dbReference>
<dbReference type="AlphaFoldDB" id="A0A7W9CFF9"/>
<evidence type="ECO:0000313" key="2">
    <source>
        <dbReference type="EMBL" id="MBB5744561.1"/>
    </source>
</evidence>
<evidence type="ECO:0000256" key="1">
    <source>
        <dbReference type="SAM" id="SignalP"/>
    </source>
</evidence>
<dbReference type="InterPro" id="IPR001969">
    <property type="entry name" value="Aspartic_peptidase_AS"/>
</dbReference>
<dbReference type="CDD" id="cd05483">
    <property type="entry name" value="retropepsin_like_bacteria"/>
    <property type="match status" value="1"/>
</dbReference>
<keyword evidence="3" id="KW-1185">Reference proteome</keyword>
<dbReference type="Gene3D" id="2.40.70.10">
    <property type="entry name" value="Acid Proteases"/>
    <property type="match status" value="1"/>
</dbReference>
<dbReference type="InterPro" id="IPR034122">
    <property type="entry name" value="Retropepsin-like_bacterial"/>
</dbReference>
<proteinExistence type="predicted"/>
<comment type="caution">
    <text evidence="2">The sequence shown here is derived from an EMBL/GenBank/DDBJ whole genome shotgun (WGS) entry which is preliminary data.</text>
</comment>
<feature type="signal peptide" evidence="1">
    <location>
        <begin position="1"/>
        <end position="22"/>
    </location>
</feature>
<sequence length="174" mass="17915">MRFDLQPAIVLLAAVTSSFAAAFTLGNLSDDGPAQAQPMLATVAASHSAPASGTATQIVRSSDGHYWAQADVDGRAVKVLVDTGASVVALTREDAARLGLRLKPDDFTREVQTASGSARAAPVTLDRVAVAGASVDNVEALVVEAGLSHSLLGMSYLGRLSRFEATPSGLTLRP</sequence>
<dbReference type="PROSITE" id="PS00141">
    <property type="entry name" value="ASP_PROTEASE"/>
    <property type="match status" value="1"/>
</dbReference>
<evidence type="ECO:0000313" key="3">
    <source>
        <dbReference type="Proteomes" id="UP000545037"/>
    </source>
</evidence>
<dbReference type="SUPFAM" id="SSF50630">
    <property type="entry name" value="Acid proteases"/>
    <property type="match status" value="1"/>
</dbReference>
<reference evidence="2 3" key="1">
    <citation type="submission" date="2020-08" db="EMBL/GenBank/DDBJ databases">
        <title>Genomic Encyclopedia of Type Strains, Phase IV (KMG-IV): sequencing the most valuable type-strain genomes for metagenomic binning, comparative biology and taxonomic classification.</title>
        <authorList>
            <person name="Goeker M."/>
        </authorList>
    </citation>
    <scope>NUCLEOTIDE SEQUENCE [LARGE SCALE GENOMIC DNA]</scope>
    <source>
        <strain evidence="2 3">DSM 4737</strain>
    </source>
</reference>
<dbReference type="NCBIfam" id="TIGR02281">
    <property type="entry name" value="clan_AA_DTGA"/>
    <property type="match status" value="1"/>
</dbReference>
<name>A0A7W9CFF9_9CAUL</name>
<dbReference type="InterPro" id="IPR011969">
    <property type="entry name" value="Clan_AA_Asp_peptidase_C"/>
</dbReference>
<dbReference type="GO" id="GO:0006508">
    <property type="term" value="P:proteolysis"/>
    <property type="evidence" value="ECO:0007669"/>
    <property type="project" value="UniProtKB-KW"/>
</dbReference>
<keyword evidence="1" id="KW-0732">Signal</keyword>
<keyword evidence="2" id="KW-0645">Protease</keyword>
<dbReference type="Pfam" id="PF13975">
    <property type="entry name" value="gag-asp_proteas"/>
    <property type="match status" value="1"/>
</dbReference>